<evidence type="ECO:0000313" key="2">
    <source>
        <dbReference type="Proteomes" id="UP000076858"/>
    </source>
</evidence>
<accession>A0A164P3Q6</accession>
<organism evidence="1 2">
    <name type="scientific">Daphnia magna</name>
    <dbReference type="NCBI Taxonomy" id="35525"/>
    <lineage>
        <taxon>Eukaryota</taxon>
        <taxon>Metazoa</taxon>
        <taxon>Ecdysozoa</taxon>
        <taxon>Arthropoda</taxon>
        <taxon>Crustacea</taxon>
        <taxon>Branchiopoda</taxon>
        <taxon>Diplostraca</taxon>
        <taxon>Cladocera</taxon>
        <taxon>Anomopoda</taxon>
        <taxon>Daphniidae</taxon>
        <taxon>Daphnia</taxon>
    </lineage>
</organism>
<reference evidence="1 2" key="1">
    <citation type="submission" date="2016-03" db="EMBL/GenBank/DDBJ databases">
        <title>EvidentialGene: Evidence-directed Construction of Genes on Genomes.</title>
        <authorList>
            <person name="Gilbert D.G."/>
            <person name="Choi J.-H."/>
            <person name="Mockaitis K."/>
            <person name="Colbourne J."/>
            <person name="Pfrender M."/>
        </authorList>
    </citation>
    <scope>NUCLEOTIDE SEQUENCE [LARGE SCALE GENOMIC DNA]</scope>
    <source>
        <strain evidence="1 2">Xinb3</strain>
        <tissue evidence="1">Complete organism</tissue>
    </source>
</reference>
<dbReference type="AlphaFoldDB" id="A0A164P3Q6"/>
<dbReference type="EMBL" id="LRGB01002712">
    <property type="protein sequence ID" value="KZS06486.1"/>
    <property type="molecule type" value="Genomic_DNA"/>
</dbReference>
<name>A0A164P3Q6_9CRUS</name>
<proteinExistence type="predicted"/>
<evidence type="ECO:0000313" key="1">
    <source>
        <dbReference type="EMBL" id="KZS06486.1"/>
    </source>
</evidence>
<comment type="caution">
    <text evidence="1">The sequence shown here is derived from an EMBL/GenBank/DDBJ whole genome shotgun (WGS) entry which is preliminary data.</text>
</comment>
<keyword evidence="2" id="KW-1185">Reference proteome</keyword>
<protein>
    <submittedName>
        <fullName evidence="1">Uncharacterized protein</fullName>
    </submittedName>
</protein>
<sequence>MLDLCHRLDPNMSKATKFGAPMDRLKPSLLEKLWWFKPNSCEEIKRYKEMTSRARHEEWVMRVDEKKHRQWEVTEWTGLKNCWSD</sequence>
<gene>
    <name evidence="1" type="ORF">APZ42_030049</name>
</gene>
<dbReference type="Proteomes" id="UP000076858">
    <property type="component" value="Unassembled WGS sequence"/>
</dbReference>